<dbReference type="EMBL" id="JBITGY010000005">
    <property type="protein sequence ID" value="MFI6499611.1"/>
    <property type="molecule type" value="Genomic_DNA"/>
</dbReference>
<name>A0ABW7YUM6_9ACTN</name>
<dbReference type="RefSeq" id="WP_397083037.1">
    <property type="nucleotide sequence ID" value="NZ_JBITGY010000005.1"/>
</dbReference>
<dbReference type="PROSITE" id="PS50850">
    <property type="entry name" value="MFS"/>
    <property type="match status" value="1"/>
</dbReference>
<feature type="transmembrane region" description="Helical" evidence="6">
    <location>
        <begin position="45"/>
        <end position="64"/>
    </location>
</feature>
<feature type="transmembrane region" description="Helical" evidence="6">
    <location>
        <begin position="416"/>
        <end position="435"/>
    </location>
</feature>
<evidence type="ECO:0000256" key="2">
    <source>
        <dbReference type="ARBA" id="ARBA00022448"/>
    </source>
</evidence>
<evidence type="ECO:0000256" key="5">
    <source>
        <dbReference type="ARBA" id="ARBA00023136"/>
    </source>
</evidence>
<feature type="transmembrane region" description="Helical" evidence="6">
    <location>
        <begin position="348"/>
        <end position="370"/>
    </location>
</feature>
<dbReference type="PANTHER" id="PTHR42718">
    <property type="entry name" value="MAJOR FACILITATOR SUPERFAMILY MULTIDRUG TRANSPORTER MFSC"/>
    <property type="match status" value="1"/>
</dbReference>
<keyword evidence="3 6" id="KW-0812">Transmembrane</keyword>
<dbReference type="CDD" id="cd17321">
    <property type="entry name" value="MFS_MMR_MDR_like"/>
    <property type="match status" value="1"/>
</dbReference>
<dbReference type="Pfam" id="PF07690">
    <property type="entry name" value="MFS_1"/>
    <property type="match status" value="1"/>
</dbReference>
<dbReference type="InterPro" id="IPR020846">
    <property type="entry name" value="MFS_dom"/>
</dbReference>
<dbReference type="SUPFAM" id="SSF103473">
    <property type="entry name" value="MFS general substrate transporter"/>
    <property type="match status" value="1"/>
</dbReference>
<evidence type="ECO:0000256" key="6">
    <source>
        <dbReference type="SAM" id="Phobius"/>
    </source>
</evidence>
<feature type="transmembrane region" description="Helical" evidence="6">
    <location>
        <begin position="293"/>
        <end position="312"/>
    </location>
</feature>
<feature type="transmembrane region" description="Helical" evidence="6">
    <location>
        <begin position="324"/>
        <end position="342"/>
    </location>
</feature>
<sequence length="449" mass="45106">MSVTRPGRVLAVMSSAVVAAVALVAAVNLALPTLAASELKPTPAQLVWIVDAYVLVFACLLIPAGAAGDRFGRKGVFLAGLGVFALGCLAAALAPDVAVLIAGRALSGAGAAMVMPASLALSVHAYPAERRGHAVAVWTAATGVAGVAGNIGGGLVMQFLPWRALFAVMVPIALALALLAAFLAPRVDRHDAALDVPGAALLTAASVALVGGIIEGPTAGWTSPLVLAAFAGALALSAAFAFHQLRTARPLLDPRLFRLPGLRAGALGVAVTFFGMFALFFVNASFLQDVKGFSPLLTGLAILPMAIPMIVLSRMSGRFDRFTAVAAGILGNVAGLVLLSFADAAMPYPVYAIGLVAMGASMGLCLPVLSQEIMASLPPARAGLGSGLNSAARELGSAVGVAIMGTVAATAGTGTAYLTVAVVVLAGGMVALGWFRSRLTRSHSLSPTA</sequence>
<reference evidence="8 9" key="1">
    <citation type="submission" date="2024-10" db="EMBL/GenBank/DDBJ databases">
        <title>The Natural Products Discovery Center: Release of the First 8490 Sequenced Strains for Exploring Actinobacteria Biosynthetic Diversity.</title>
        <authorList>
            <person name="Kalkreuter E."/>
            <person name="Kautsar S.A."/>
            <person name="Yang D."/>
            <person name="Bader C.D."/>
            <person name="Teijaro C.N."/>
            <person name="Fluegel L."/>
            <person name="Davis C.M."/>
            <person name="Simpson J.R."/>
            <person name="Lauterbach L."/>
            <person name="Steele A.D."/>
            <person name="Gui C."/>
            <person name="Meng S."/>
            <person name="Li G."/>
            <person name="Viehrig K."/>
            <person name="Ye F."/>
            <person name="Su P."/>
            <person name="Kiefer A.F."/>
            <person name="Nichols A."/>
            <person name="Cepeda A.J."/>
            <person name="Yan W."/>
            <person name="Fan B."/>
            <person name="Jiang Y."/>
            <person name="Adhikari A."/>
            <person name="Zheng C.-J."/>
            <person name="Schuster L."/>
            <person name="Cowan T.M."/>
            <person name="Smanski M.J."/>
            <person name="Chevrette M.G."/>
            <person name="De Carvalho L.P.S."/>
            <person name="Shen B."/>
        </authorList>
    </citation>
    <scope>NUCLEOTIDE SEQUENCE [LARGE SCALE GENOMIC DNA]</scope>
    <source>
        <strain evidence="8 9">NPDC050545</strain>
    </source>
</reference>
<gene>
    <name evidence="8" type="ORF">ACIBG2_19645</name>
</gene>
<organism evidence="8 9">
    <name type="scientific">Nonomuraea typhae</name>
    <dbReference type="NCBI Taxonomy" id="2603600"/>
    <lineage>
        <taxon>Bacteria</taxon>
        <taxon>Bacillati</taxon>
        <taxon>Actinomycetota</taxon>
        <taxon>Actinomycetes</taxon>
        <taxon>Streptosporangiales</taxon>
        <taxon>Streptosporangiaceae</taxon>
        <taxon>Nonomuraea</taxon>
    </lineage>
</organism>
<dbReference type="Gene3D" id="1.20.1250.20">
    <property type="entry name" value="MFS general substrate transporter like domains"/>
    <property type="match status" value="2"/>
</dbReference>
<accession>A0ABW7YUM6</accession>
<proteinExistence type="predicted"/>
<keyword evidence="9" id="KW-1185">Reference proteome</keyword>
<feature type="transmembrane region" description="Helical" evidence="6">
    <location>
        <begin position="391"/>
        <end position="410"/>
    </location>
</feature>
<feature type="transmembrane region" description="Helical" evidence="6">
    <location>
        <begin position="196"/>
        <end position="214"/>
    </location>
</feature>
<feature type="transmembrane region" description="Helical" evidence="6">
    <location>
        <begin position="220"/>
        <end position="243"/>
    </location>
</feature>
<dbReference type="InterPro" id="IPR011701">
    <property type="entry name" value="MFS"/>
</dbReference>
<feature type="transmembrane region" description="Helical" evidence="6">
    <location>
        <begin position="162"/>
        <end position="184"/>
    </location>
</feature>
<comment type="caution">
    <text evidence="8">The sequence shown here is derived from an EMBL/GenBank/DDBJ whole genome shotgun (WGS) entry which is preliminary data.</text>
</comment>
<feature type="transmembrane region" description="Helical" evidence="6">
    <location>
        <begin position="101"/>
        <end position="123"/>
    </location>
</feature>
<keyword evidence="5 6" id="KW-0472">Membrane</keyword>
<feature type="transmembrane region" description="Helical" evidence="6">
    <location>
        <begin position="76"/>
        <end position="95"/>
    </location>
</feature>
<dbReference type="Proteomes" id="UP001612741">
    <property type="component" value="Unassembled WGS sequence"/>
</dbReference>
<keyword evidence="2" id="KW-0813">Transport</keyword>
<dbReference type="InterPro" id="IPR036259">
    <property type="entry name" value="MFS_trans_sf"/>
</dbReference>
<evidence type="ECO:0000256" key="4">
    <source>
        <dbReference type="ARBA" id="ARBA00022989"/>
    </source>
</evidence>
<keyword evidence="4 6" id="KW-1133">Transmembrane helix</keyword>
<evidence type="ECO:0000256" key="3">
    <source>
        <dbReference type="ARBA" id="ARBA00022692"/>
    </source>
</evidence>
<comment type="subcellular location">
    <subcellularLocation>
        <location evidence="1">Cell membrane</location>
        <topology evidence="1">Multi-pass membrane protein</topology>
    </subcellularLocation>
</comment>
<evidence type="ECO:0000259" key="7">
    <source>
        <dbReference type="PROSITE" id="PS50850"/>
    </source>
</evidence>
<evidence type="ECO:0000256" key="1">
    <source>
        <dbReference type="ARBA" id="ARBA00004651"/>
    </source>
</evidence>
<evidence type="ECO:0000313" key="9">
    <source>
        <dbReference type="Proteomes" id="UP001612741"/>
    </source>
</evidence>
<feature type="transmembrane region" description="Helical" evidence="6">
    <location>
        <begin position="264"/>
        <end position="287"/>
    </location>
</feature>
<protein>
    <submittedName>
        <fullName evidence="8">MFS transporter</fullName>
    </submittedName>
</protein>
<evidence type="ECO:0000313" key="8">
    <source>
        <dbReference type="EMBL" id="MFI6499611.1"/>
    </source>
</evidence>
<dbReference type="PANTHER" id="PTHR42718:SF9">
    <property type="entry name" value="MAJOR FACILITATOR SUPERFAMILY MULTIDRUG TRANSPORTER MFSC"/>
    <property type="match status" value="1"/>
</dbReference>
<feature type="domain" description="Major facilitator superfamily (MFS) profile" evidence="7">
    <location>
        <begin position="1"/>
        <end position="439"/>
    </location>
</feature>
<feature type="transmembrane region" description="Helical" evidence="6">
    <location>
        <begin position="135"/>
        <end position="156"/>
    </location>
</feature>